<evidence type="ECO:0000313" key="3">
    <source>
        <dbReference type="Proteomes" id="UP000000238"/>
    </source>
</evidence>
<accession>Q2SDD8</accession>
<dbReference type="SUPFAM" id="SSF53335">
    <property type="entry name" value="S-adenosyl-L-methionine-dependent methyltransferases"/>
    <property type="match status" value="1"/>
</dbReference>
<name>Q2SDD8_HAHCH</name>
<dbReference type="CDD" id="cd02440">
    <property type="entry name" value="AdoMet_MTases"/>
    <property type="match status" value="1"/>
</dbReference>
<keyword evidence="2" id="KW-0489">Methyltransferase</keyword>
<dbReference type="PANTHER" id="PTHR43591">
    <property type="entry name" value="METHYLTRANSFERASE"/>
    <property type="match status" value="1"/>
</dbReference>
<dbReference type="Gene3D" id="3.40.50.150">
    <property type="entry name" value="Vaccinia Virus protein VP39"/>
    <property type="match status" value="1"/>
</dbReference>
<dbReference type="RefSeq" id="WP_011398401.1">
    <property type="nucleotide sequence ID" value="NC_007645.1"/>
</dbReference>
<dbReference type="KEGG" id="hch:HCH_04637"/>
<evidence type="ECO:0000313" key="2">
    <source>
        <dbReference type="EMBL" id="ABC31336.1"/>
    </source>
</evidence>
<evidence type="ECO:0000259" key="1">
    <source>
        <dbReference type="Pfam" id="PF08241"/>
    </source>
</evidence>
<sequence>MKNVDAKVVEDFGNEWDAYPQDEVAQCSLEKAFNQYFDIFPFDLLDKNAAGFDMGCGSGRWASFVAPRVGRLTCIDPSDKALDVARKKLSKYSNISYECAPVDSVSVEHGSQDFGYCLGVLHHIPDTESGIRSCSELLKSGAPFLLYLYYNFENRGMAFKLLWRVSDVIRRFISSLPFAAKKPLSTCIAALVYLPLARAALCFEKLGFEVEGMPLSDYRGKEFYYMKTDALDRFGTRLEKRFSREEISNMLERNGFRDIKFSPNMPFWVCLAFKK</sequence>
<dbReference type="AlphaFoldDB" id="Q2SDD8"/>
<dbReference type="HOGENOM" id="CLU_087240_0_0_6"/>
<dbReference type="EMBL" id="CP000155">
    <property type="protein sequence ID" value="ABC31336.1"/>
    <property type="molecule type" value="Genomic_DNA"/>
</dbReference>
<dbReference type="OrthoDB" id="9772751at2"/>
<dbReference type="InterPro" id="IPR013216">
    <property type="entry name" value="Methyltransf_11"/>
</dbReference>
<keyword evidence="3" id="KW-1185">Reference proteome</keyword>
<proteinExistence type="predicted"/>
<dbReference type="GO" id="GO:0032259">
    <property type="term" value="P:methylation"/>
    <property type="evidence" value="ECO:0007669"/>
    <property type="project" value="UniProtKB-KW"/>
</dbReference>
<dbReference type="Proteomes" id="UP000000238">
    <property type="component" value="Chromosome"/>
</dbReference>
<dbReference type="InterPro" id="IPR029063">
    <property type="entry name" value="SAM-dependent_MTases_sf"/>
</dbReference>
<reference evidence="2 3" key="1">
    <citation type="journal article" date="2005" name="Nucleic Acids Res.">
        <title>Genomic blueprint of Hahella chejuensis, a marine microbe producing an algicidal agent.</title>
        <authorList>
            <person name="Jeong H."/>
            <person name="Yim J.H."/>
            <person name="Lee C."/>
            <person name="Choi S.-H."/>
            <person name="Park Y.K."/>
            <person name="Yoon S.H."/>
            <person name="Hur C.-G."/>
            <person name="Kang H.-Y."/>
            <person name="Kim D."/>
            <person name="Lee H.H."/>
            <person name="Park K.H."/>
            <person name="Park S.-H."/>
            <person name="Park H.-S."/>
            <person name="Lee H.K."/>
            <person name="Oh T.K."/>
            <person name="Kim J.F."/>
        </authorList>
    </citation>
    <scope>NUCLEOTIDE SEQUENCE [LARGE SCALE GENOMIC DNA]</scope>
    <source>
        <strain evidence="2 3">KCTC 2396</strain>
    </source>
</reference>
<gene>
    <name evidence="2" type="primary">ubiG2</name>
    <name evidence="2" type="ordered locus">HCH_04637</name>
</gene>
<dbReference type="GO" id="GO:0008757">
    <property type="term" value="F:S-adenosylmethionine-dependent methyltransferase activity"/>
    <property type="evidence" value="ECO:0007669"/>
    <property type="project" value="InterPro"/>
</dbReference>
<keyword evidence="2" id="KW-0808">Transferase</keyword>
<organism evidence="2 3">
    <name type="scientific">Hahella chejuensis (strain KCTC 2396)</name>
    <dbReference type="NCBI Taxonomy" id="349521"/>
    <lineage>
        <taxon>Bacteria</taxon>
        <taxon>Pseudomonadati</taxon>
        <taxon>Pseudomonadota</taxon>
        <taxon>Gammaproteobacteria</taxon>
        <taxon>Oceanospirillales</taxon>
        <taxon>Hahellaceae</taxon>
        <taxon>Hahella</taxon>
    </lineage>
</organism>
<feature type="domain" description="Methyltransferase type 11" evidence="1">
    <location>
        <begin position="53"/>
        <end position="144"/>
    </location>
</feature>
<dbReference type="STRING" id="349521.HCH_04637"/>
<protein>
    <submittedName>
        <fullName evidence="2">2-polyprenyl-3-methyl-5-hydroxy-6-metoxy-1, 4-benz oquinol methylase</fullName>
    </submittedName>
</protein>
<dbReference type="eggNOG" id="COG2227">
    <property type="taxonomic scope" value="Bacteria"/>
</dbReference>
<dbReference type="Pfam" id="PF08241">
    <property type="entry name" value="Methyltransf_11"/>
    <property type="match status" value="1"/>
</dbReference>